<proteinExistence type="predicted"/>
<organism evidence="1 2">
    <name type="scientific">Helicobacter gastrocanis</name>
    <dbReference type="NCBI Taxonomy" id="2849641"/>
    <lineage>
        <taxon>Bacteria</taxon>
        <taxon>Pseudomonadati</taxon>
        <taxon>Campylobacterota</taxon>
        <taxon>Epsilonproteobacteria</taxon>
        <taxon>Campylobacterales</taxon>
        <taxon>Helicobacteraceae</taxon>
        <taxon>Helicobacter</taxon>
    </lineage>
</organism>
<sequence length="142" mass="16310">MDMETSILLHEIKHCVEAQIRQSFEQQRDPLTLKRWQALKPASLAGRRYPYKPILEQTGLLRSSARVDIVGQSVRTQVNLPYARVHQLGYPRRNIPQRRYLPFDDAGKPTPHLHQEIEALLAPDGLGGQEILKQVATTLIRR</sequence>
<dbReference type="Pfam" id="PF05069">
    <property type="entry name" value="Phage_tail_S"/>
    <property type="match status" value="1"/>
</dbReference>
<gene>
    <name evidence="1" type="ORF">NHP190003_13390</name>
</gene>
<dbReference type="Proteomes" id="UP000826775">
    <property type="component" value="Chromosome"/>
</dbReference>
<protein>
    <submittedName>
        <fullName evidence="1">Uncharacterized protein</fullName>
    </submittedName>
</protein>
<evidence type="ECO:0000313" key="2">
    <source>
        <dbReference type="Proteomes" id="UP000826775"/>
    </source>
</evidence>
<dbReference type="InterPro" id="IPR006522">
    <property type="entry name" value="Phage_virion_morphogenesis"/>
</dbReference>
<name>A0ABM7SBL9_9HELI</name>
<reference evidence="1 2" key="1">
    <citation type="submission" date="2021-07" db="EMBL/GenBank/DDBJ databases">
        <title>Novel Helicobacter sp. Isolated from a dog.</title>
        <authorList>
            <person name="Rimbara E."/>
            <person name="Suzuki M."/>
        </authorList>
    </citation>
    <scope>NUCLEOTIDE SEQUENCE [LARGE SCALE GENOMIC DNA]</scope>
    <source>
        <strain evidence="2">NHP19-003</strain>
    </source>
</reference>
<accession>A0ABM7SBL9</accession>
<keyword evidence="2" id="KW-1185">Reference proteome</keyword>
<dbReference type="EMBL" id="AP024814">
    <property type="protein sequence ID" value="BCZ18057.1"/>
    <property type="molecule type" value="Genomic_DNA"/>
</dbReference>
<evidence type="ECO:0000313" key="1">
    <source>
        <dbReference type="EMBL" id="BCZ18057.1"/>
    </source>
</evidence>